<dbReference type="Pfam" id="PF02632">
    <property type="entry name" value="BioY"/>
    <property type="match status" value="1"/>
</dbReference>
<keyword evidence="2" id="KW-1003">Cell membrane</keyword>
<evidence type="ECO:0000256" key="3">
    <source>
        <dbReference type="SAM" id="Phobius"/>
    </source>
</evidence>
<dbReference type="PIRSF" id="PIRSF016661">
    <property type="entry name" value="BioY"/>
    <property type="match status" value="1"/>
</dbReference>
<reference evidence="4" key="1">
    <citation type="submission" date="2022-09" db="EMBL/GenBank/DDBJ databases">
        <title>Complete Genomes of Fervidibacillus albus and Fervidibacillus halotolerans isolated from tidal flat sediments.</title>
        <authorList>
            <person name="Kwon K.K."/>
            <person name="Yang S.-H."/>
            <person name="Park M.J."/>
            <person name="Oh H.-M."/>
        </authorList>
    </citation>
    <scope>NUCLEOTIDE SEQUENCE</scope>
    <source>
        <strain evidence="4">MEBiC13591</strain>
    </source>
</reference>
<dbReference type="KEGG" id="faf:OE104_06960"/>
<name>A0A9E8LWK2_9BACI</name>
<gene>
    <name evidence="4" type="ORF">OE104_06960</name>
</gene>
<organism evidence="4 5">
    <name type="scientific">Fervidibacillus albus</name>
    <dbReference type="NCBI Taxonomy" id="2980026"/>
    <lineage>
        <taxon>Bacteria</taxon>
        <taxon>Bacillati</taxon>
        <taxon>Bacillota</taxon>
        <taxon>Bacilli</taxon>
        <taxon>Bacillales</taxon>
        <taxon>Bacillaceae</taxon>
        <taxon>Fervidibacillus</taxon>
    </lineage>
</organism>
<sequence>MKNTGHRLKKMIVSALFASIIGILAQLTIPIPNIPITGQTLGVGLAATILGAKQGTYTLILYVFMGAVGVPVFSNFSSGLATIFGPTGGYIVGFIPSAWFIGFLLEKTSFRFSNAFFANLIGMVTTLLFGTIWYKWISDIGWSASFLTGFVPFIIVGIIKAYFASVIGITVRKQLIRAKLL</sequence>
<dbReference type="Proteomes" id="UP001164718">
    <property type="component" value="Chromosome"/>
</dbReference>
<keyword evidence="3" id="KW-1133">Transmembrane helix</keyword>
<dbReference type="AlphaFoldDB" id="A0A9E8LWK2"/>
<dbReference type="RefSeq" id="WP_275418855.1">
    <property type="nucleotide sequence ID" value="NZ_CP106878.1"/>
</dbReference>
<keyword evidence="5" id="KW-1185">Reference proteome</keyword>
<accession>A0A9E8LWK2</accession>
<evidence type="ECO:0000256" key="2">
    <source>
        <dbReference type="PIRNR" id="PIRNR016661"/>
    </source>
</evidence>
<dbReference type="InterPro" id="IPR003784">
    <property type="entry name" value="BioY"/>
</dbReference>
<dbReference type="GO" id="GO:0005886">
    <property type="term" value="C:plasma membrane"/>
    <property type="evidence" value="ECO:0007669"/>
    <property type="project" value="UniProtKB-SubCell"/>
</dbReference>
<evidence type="ECO:0000313" key="5">
    <source>
        <dbReference type="Proteomes" id="UP001164718"/>
    </source>
</evidence>
<keyword evidence="2 3" id="KW-0472">Membrane</keyword>
<keyword evidence="3" id="KW-0812">Transmembrane</keyword>
<feature type="transmembrane region" description="Helical" evidence="3">
    <location>
        <begin position="83"/>
        <end position="105"/>
    </location>
</feature>
<protein>
    <recommendedName>
        <fullName evidence="2">Biotin transporter</fullName>
    </recommendedName>
</protein>
<evidence type="ECO:0000313" key="4">
    <source>
        <dbReference type="EMBL" id="WAA11038.1"/>
    </source>
</evidence>
<feature type="transmembrane region" description="Helical" evidence="3">
    <location>
        <begin position="12"/>
        <end position="29"/>
    </location>
</feature>
<proteinExistence type="inferred from homology"/>
<feature type="transmembrane region" description="Helical" evidence="3">
    <location>
        <begin position="149"/>
        <end position="171"/>
    </location>
</feature>
<comment type="subcellular location">
    <subcellularLocation>
        <location evidence="2">Cell membrane</location>
        <topology evidence="2">Multi-pass membrane protein</topology>
    </subcellularLocation>
</comment>
<feature type="transmembrane region" description="Helical" evidence="3">
    <location>
        <begin position="59"/>
        <end position="77"/>
    </location>
</feature>
<feature type="transmembrane region" description="Helical" evidence="3">
    <location>
        <begin position="35"/>
        <end position="52"/>
    </location>
</feature>
<dbReference type="Gene3D" id="1.10.1760.20">
    <property type="match status" value="1"/>
</dbReference>
<dbReference type="PANTHER" id="PTHR34295:SF1">
    <property type="entry name" value="BIOTIN TRANSPORTER BIOY"/>
    <property type="match status" value="1"/>
</dbReference>
<dbReference type="EMBL" id="CP106878">
    <property type="protein sequence ID" value="WAA11038.1"/>
    <property type="molecule type" value="Genomic_DNA"/>
</dbReference>
<comment type="similarity">
    <text evidence="1 2">Belongs to the BioY family.</text>
</comment>
<evidence type="ECO:0000256" key="1">
    <source>
        <dbReference type="ARBA" id="ARBA00010692"/>
    </source>
</evidence>
<dbReference type="PANTHER" id="PTHR34295">
    <property type="entry name" value="BIOTIN TRANSPORTER BIOY"/>
    <property type="match status" value="1"/>
</dbReference>
<dbReference type="GO" id="GO:0015225">
    <property type="term" value="F:biotin transmembrane transporter activity"/>
    <property type="evidence" value="ECO:0007669"/>
    <property type="project" value="UniProtKB-UniRule"/>
</dbReference>
<feature type="transmembrane region" description="Helical" evidence="3">
    <location>
        <begin position="117"/>
        <end position="137"/>
    </location>
</feature>
<keyword evidence="2" id="KW-0813">Transport</keyword>